<dbReference type="PROSITE" id="PS50011">
    <property type="entry name" value="PROTEIN_KINASE_DOM"/>
    <property type="match status" value="1"/>
</dbReference>
<dbReference type="InterPro" id="IPR017441">
    <property type="entry name" value="Protein_kinase_ATP_BS"/>
</dbReference>
<feature type="domain" description="Protein kinase" evidence="8">
    <location>
        <begin position="613"/>
        <end position="892"/>
    </location>
</feature>
<keyword evidence="10" id="KW-1185">Reference proteome</keyword>
<organism evidence="9 10">
    <name type="scientific">Raphidocelis subcapitata</name>
    <dbReference type="NCBI Taxonomy" id="307507"/>
    <lineage>
        <taxon>Eukaryota</taxon>
        <taxon>Viridiplantae</taxon>
        <taxon>Chlorophyta</taxon>
        <taxon>core chlorophytes</taxon>
        <taxon>Chlorophyceae</taxon>
        <taxon>CS clade</taxon>
        <taxon>Sphaeropleales</taxon>
        <taxon>Selenastraceae</taxon>
        <taxon>Raphidocelis</taxon>
    </lineage>
</organism>
<dbReference type="InterPro" id="IPR051681">
    <property type="entry name" value="Ser/Thr_Kinases-Pseudokinases"/>
</dbReference>
<evidence type="ECO:0000256" key="3">
    <source>
        <dbReference type="ARBA" id="ARBA00022741"/>
    </source>
</evidence>
<feature type="compositionally biased region" description="Basic and acidic residues" evidence="7">
    <location>
        <begin position="384"/>
        <end position="393"/>
    </location>
</feature>
<dbReference type="GO" id="GO:0005524">
    <property type="term" value="F:ATP binding"/>
    <property type="evidence" value="ECO:0007669"/>
    <property type="project" value="UniProtKB-UniRule"/>
</dbReference>
<evidence type="ECO:0000313" key="9">
    <source>
        <dbReference type="EMBL" id="GBF95241.1"/>
    </source>
</evidence>
<feature type="compositionally biased region" description="Low complexity" evidence="7">
    <location>
        <begin position="213"/>
        <end position="232"/>
    </location>
</feature>
<dbReference type="CDD" id="cd13999">
    <property type="entry name" value="STKc_MAP3K-like"/>
    <property type="match status" value="1"/>
</dbReference>
<protein>
    <submittedName>
        <fullName evidence="9">TKL kinase</fullName>
    </submittedName>
</protein>
<dbReference type="GO" id="GO:0004674">
    <property type="term" value="F:protein serine/threonine kinase activity"/>
    <property type="evidence" value="ECO:0007669"/>
    <property type="project" value="UniProtKB-KW"/>
</dbReference>
<dbReference type="AlphaFoldDB" id="A0A2V0P5U6"/>
<dbReference type="PROSITE" id="PS00108">
    <property type="entry name" value="PROTEIN_KINASE_ST"/>
    <property type="match status" value="1"/>
</dbReference>
<keyword evidence="2" id="KW-0808">Transferase</keyword>
<dbReference type="PANTHER" id="PTHR44329">
    <property type="entry name" value="SERINE/THREONINE-PROTEIN KINASE TNNI3K-RELATED"/>
    <property type="match status" value="1"/>
</dbReference>
<evidence type="ECO:0000256" key="2">
    <source>
        <dbReference type="ARBA" id="ARBA00022679"/>
    </source>
</evidence>
<evidence type="ECO:0000256" key="4">
    <source>
        <dbReference type="ARBA" id="ARBA00022777"/>
    </source>
</evidence>
<dbReference type="InterPro" id="IPR000719">
    <property type="entry name" value="Prot_kinase_dom"/>
</dbReference>
<keyword evidence="3 6" id="KW-0547">Nucleotide-binding</keyword>
<reference evidence="9 10" key="1">
    <citation type="journal article" date="2018" name="Sci. Rep.">
        <title>Raphidocelis subcapitata (=Pseudokirchneriella subcapitata) provides an insight into genome evolution and environmental adaptations in the Sphaeropleales.</title>
        <authorList>
            <person name="Suzuki S."/>
            <person name="Yamaguchi H."/>
            <person name="Nakajima N."/>
            <person name="Kawachi M."/>
        </authorList>
    </citation>
    <scope>NUCLEOTIDE SEQUENCE [LARGE SCALE GENOMIC DNA]</scope>
    <source>
        <strain evidence="9 10">NIES-35</strain>
    </source>
</reference>
<dbReference type="OrthoDB" id="547759at2759"/>
<keyword evidence="5 6" id="KW-0067">ATP-binding</keyword>
<evidence type="ECO:0000256" key="6">
    <source>
        <dbReference type="PROSITE-ProRule" id="PRU10141"/>
    </source>
</evidence>
<dbReference type="InParanoid" id="A0A2V0P5U6"/>
<gene>
    <name evidence="9" type="ORF">Rsub_07956</name>
</gene>
<feature type="compositionally biased region" description="Low complexity" evidence="7">
    <location>
        <begin position="354"/>
        <end position="368"/>
    </location>
</feature>
<dbReference type="STRING" id="307507.A0A2V0P5U6"/>
<dbReference type="Proteomes" id="UP000247498">
    <property type="component" value="Unassembled WGS sequence"/>
</dbReference>
<keyword evidence="1" id="KW-0723">Serine/threonine-protein kinase</keyword>
<dbReference type="PRINTS" id="PR00109">
    <property type="entry name" value="TYRKINASE"/>
</dbReference>
<evidence type="ECO:0000256" key="5">
    <source>
        <dbReference type="ARBA" id="ARBA00022840"/>
    </source>
</evidence>
<sequence>MLGCLRASCSELGCDADALLCPDARWKEGSDVEGGGAAAPSPTVAPPWAMLPSLLDELSTGAQGVPIQALARASRTKMAALRASWRAVAAARGAAASRAAGDAAAAHAPQGPSLSDQGLPWWQVMACDVTQPRVDEAQQARPVLGPRQAPSDGGAKLQAALPPAATDVAPAAPAAARAADVMQERGQAGAVTPAARLLAAAAAAPQQPPPLGPARATKPQPSQQHQKQQQSQAVPVPRLPSAAPQLDMQEVDQQRPRASSRLPSHQGIEGMQGPCPPQLPQQQQQQQQQEQQQQQQDKQAQATAWEAGASAAAGQLVDTQPPVQAAQREQRLLQEQSRAAGPHQQQPPQPQQPQQPQQQQQQPQQQQQQPPPPQQQQQQQPHQQEPHHQEQRPETPPAQPKGRHDQLDDAINGAAALAAPAPAMPPATAGTAAAAAATTGVNGGSVARTQAQARLQLLEDDQGQGSARKAQLAWGEPLAAVAGEPLRPVTPLRRLGALPDDVVSGVSLQTAAADLPGGAAFKQLARQPARLAASQLPRGHGPGAQLAESCGLPEPQLPEVQHCLPQQQQQQQEQQQPLQLVQQQAAVVAPLASHCSSVLGGLAGDKEVPFSALRLGPQLGEGGFGKVYLGHFRGAAVAIKIIAGDQPAAAAALTVQGHCPLPRPPLRGDEPLPARLVAEFRREVLTMLALPPHENVLALIAVCPTPPLAIVSEFCAGGSLYSLLHCPTAMLSWAQVAHILHQAAMGMAHLHEHNVLHRDLKSANLLLHGAGLSVRVADFGLARLSCGLSTHTGGVGTFQWCAPEVLASQRYSSKADVYSFGVVAWECCARQVPFAGMNGVQAALAVVNRGLRPEIPAHTPEVLAALIRACWAPVPEQRPTFERVVAWLNGILVALNTQQAAGQAAH</sequence>
<feature type="compositionally biased region" description="Low complexity" evidence="7">
    <location>
        <begin position="280"/>
        <end position="313"/>
    </location>
</feature>
<dbReference type="SUPFAM" id="SSF56112">
    <property type="entry name" value="Protein kinase-like (PK-like)"/>
    <property type="match status" value="1"/>
</dbReference>
<dbReference type="InterPro" id="IPR001245">
    <property type="entry name" value="Ser-Thr/Tyr_kinase_cat_dom"/>
</dbReference>
<feature type="region of interest" description="Disordered" evidence="7">
    <location>
        <begin position="200"/>
        <end position="236"/>
    </location>
</feature>
<dbReference type="PROSITE" id="PS00107">
    <property type="entry name" value="PROTEIN_KINASE_ATP"/>
    <property type="match status" value="1"/>
</dbReference>
<evidence type="ECO:0000256" key="1">
    <source>
        <dbReference type="ARBA" id="ARBA00022527"/>
    </source>
</evidence>
<dbReference type="EMBL" id="BDRX01000061">
    <property type="protein sequence ID" value="GBF95241.1"/>
    <property type="molecule type" value="Genomic_DNA"/>
</dbReference>
<name>A0A2V0P5U6_9CHLO</name>
<keyword evidence="4 9" id="KW-0418">Kinase</keyword>
<feature type="region of interest" description="Disordered" evidence="7">
    <location>
        <begin position="248"/>
        <end position="406"/>
    </location>
</feature>
<evidence type="ECO:0000259" key="8">
    <source>
        <dbReference type="PROSITE" id="PS50011"/>
    </source>
</evidence>
<dbReference type="SMART" id="SM00220">
    <property type="entry name" value="S_TKc"/>
    <property type="match status" value="1"/>
</dbReference>
<comment type="caution">
    <text evidence="9">The sequence shown here is derived from an EMBL/GenBank/DDBJ whole genome shotgun (WGS) entry which is preliminary data.</text>
</comment>
<dbReference type="Gene3D" id="1.10.510.10">
    <property type="entry name" value="Transferase(Phosphotransferase) domain 1"/>
    <property type="match status" value="1"/>
</dbReference>
<dbReference type="Gene3D" id="3.30.200.20">
    <property type="entry name" value="Phosphorylase Kinase, domain 1"/>
    <property type="match status" value="1"/>
</dbReference>
<evidence type="ECO:0000313" key="10">
    <source>
        <dbReference type="Proteomes" id="UP000247498"/>
    </source>
</evidence>
<dbReference type="InterPro" id="IPR011009">
    <property type="entry name" value="Kinase-like_dom_sf"/>
</dbReference>
<dbReference type="PANTHER" id="PTHR44329:SF298">
    <property type="entry name" value="MIXED LINEAGE KINASE DOMAIN-LIKE PROTEIN"/>
    <property type="match status" value="1"/>
</dbReference>
<accession>A0A2V0P5U6</accession>
<evidence type="ECO:0000256" key="7">
    <source>
        <dbReference type="SAM" id="MobiDB-lite"/>
    </source>
</evidence>
<proteinExistence type="predicted"/>
<dbReference type="InterPro" id="IPR008271">
    <property type="entry name" value="Ser/Thr_kinase_AS"/>
</dbReference>
<dbReference type="Pfam" id="PF07714">
    <property type="entry name" value="PK_Tyr_Ser-Thr"/>
    <property type="match status" value="1"/>
</dbReference>
<feature type="binding site" evidence="6">
    <location>
        <position position="640"/>
    </location>
    <ligand>
        <name>ATP</name>
        <dbReference type="ChEBI" id="CHEBI:30616"/>
    </ligand>
</feature>